<sequence length="62" mass="6886">MSMSTTTASDLLRLSLPTDTLTLATDTLPVPTDTTTKTSDPIHPLSTYQRSVMIKRRSSYRI</sequence>
<evidence type="ECO:0000313" key="2">
    <source>
        <dbReference type="Proteomes" id="UP000595437"/>
    </source>
</evidence>
<protein>
    <submittedName>
        <fullName evidence="1">Uncharacterized protein</fullName>
    </submittedName>
</protein>
<dbReference type="EMBL" id="CP045900">
    <property type="protein sequence ID" value="QQP41721.1"/>
    <property type="molecule type" value="Genomic_DNA"/>
</dbReference>
<dbReference type="Proteomes" id="UP000595437">
    <property type="component" value="Chromosome 11"/>
</dbReference>
<name>A0A7T8H235_CALRO</name>
<evidence type="ECO:0000313" key="1">
    <source>
        <dbReference type="EMBL" id="QQP41721.1"/>
    </source>
</evidence>
<organism evidence="1 2">
    <name type="scientific">Caligus rogercresseyi</name>
    <name type="common">Sea louse</name>
    <dbReference type="NCBI Taxonomy" id="217165"/>
    <lineage>
        <taxon>Eukaryota</taxon>
        <taxon>Metazoa</taxon>
        <taxon>Ecdysozoa</taxon>
        <taxon>Arthropoda</taxon>
        <taxon>Crustacea</taxon>
        <taxon>Multicrustacea</taxon>
        <taxon>Hexanauplia</taxon>
        <taxon>Copepoda</taxon>
        <taxon>Siphonostomatoida</taxon>
        <taxon>Caligidae</taxon>
        <taxon>Caligus</taxon>
    </lineage>
</organism>
<accession>A0A7T8H235</accession>
<proteinExistence type="predicted"/>
<keyword evidence="2" id="KW-1185">Reference proteome</keyword>
<gene>
    <name evidence="1" type="ORF">FKW44_016181</name>
</gene>
<dbReference type="AlphaFoldDB" id="A0A7T8H235"/>
<reference evidence="2" key="1">
    <citation type="submission" date="2021-01" db="EMBL/GenBank/DDBJ databases">
        <title>Caligus Genome Assembly.</title>
        <authorList>
            <person name="Gallardo-Escarate C."/>
        </authorList>
    </citation>
    <scope>NUCLEOTIDE SEQUENCE [LARGE SCALE GENOMIC DNA]</scope>
</reference>